<proteinExistence type="inferred from homology"/>
<reference evidence="18" key="1">
    <citation type="journal article" date="2010" name="Nature">
        <title>The Amphimedon queenslandica genome and the evolution of animal complexity.</title>
        <authorList>
            <person name="Srivastava M."/>
            <person name="Simakov O."/>
            <person name="Chapman J."/>
            <person name="Fahey B."/>
            <person name="Gauthier M.E."/>
            <person name="Mitros T."/>
            <person name="Richards G.S."/>
            <person name="Conaco C."/>
            <person name="Dacre M."/>
            <person name="Hellsten U."/>
            <person name="Larroux C."/>
            <person name="Putnam N.H."/>
            <person name="Stanke M."/>
            <person name="Adamska M."/>
            <person name="Darling A."/>
            <person name="Degnan S.M."/>
            <person name="Oakley T.H."/>
            <person name="Plachetzki D.C."/>
            <person name="Zhai Y."/>
            <person name="Adamski M."/>
            <person name="Calcino A."/>
            <person name="Cummins S.F."/>
            <person name="Goodstein D.M."/>
            <person name="Harris C."/>
            <person name="Jackson D.J."/>
            <person name="Leys S.P."/>
            <person name="Shu S."/>
            <person name="Woodcroft B.J."/>
            <person name="Vervoort M."/>
            <person name="Kosik K.S."/>
            <person name="Manning G."/>
            <person name="Degnan B.M."/>
            <person name="Rokhsar D.S."/>
        </authorList>
    </citation>
    <scope>NUCLEOTIDE SEQUENCE [LARGE SCALE GENOMIC DNA]</scope>
</reference>
<feature type="active site" description="For OMPdecase activity" evidence="14">
    <location>
        <position position="313"/>
    </location>
</feature>
<dbReference type="FunFam" id="3.20.20.70:FF:000114">
    <property type="entry name" value="Decarboxylase,orotidine phosphate"/>
    <property type="match status" value="1"/>
</dbReference>
<dbReference type="GO" id="GO:0044205">
    <property type="term" value="P:'de novo' UMP biosynthetic process"/>
    <property type="evidence" value="ECO:0007669"/>
    <property type="project" value="UniProtKB-UniPathway"/>
</dbReference>
<evidence type="ECO:0000256" key="15">
    <source>
        <dbReference type="PIRSR" id="PIRSR614732-2"/>
    </source>
</evidence>
<dbReference type="eggNOG" id="KOG1377">
    <property type="taxonomic scope" value="Eukaryota"/>
</dbReference>
<feature type="binding site" evidence="15">
    <location>
        <position position="427"/>
    </location>
    <ligand>
        <name>substrate</name>
    </ligand>
</feature>
<evidence type="ECO:0000256" key="7">
    <source>
        <dbReference type="ARBA" id="ARBA00015047"/>
    </source>
</evidence>
<dbReference type="PANTHER" id="PTHR19278:SF9">
    <property type="entry name" value="URIDINE 5'-MONOPHOSPHATE SYNTHASE"/>
    <property type="match status" value="1"/>
</dbReference>
<reference evidence="17" key="2">
    <citation type="submission" date="2017-05" db="UniProtKB">
        <authorList>
            <consortium name="EnsemblMetazoa"/>
        </authorList>
    </citation>
    <scope>IDENTIFICATION</scope>
</reference>
<keyword evidence="13" id="KW-0511">Multifunctional enzyme</keyword>
<evidence type="ECO:0000256" key="8">
    <source>
        <dbReference type="ARBA" id="ARBA00022676"/>
    </source>
</evidence>
<dbReference type="HAMAP" id="MF_01208">
    <property type="entry name" value="PyrE"/>
    <property type="match status" value="1"/>
</dbReference>
<evidence type="ECO:0000256" key="10">
    <source>
        <dbReference type="ARBA" id="ARBA00022793"/>
    </source>
</evidence>
<feature type="domain" description="Orotidine 5'-phosphate decarboxylase" evidence="16">
    <location>
        <begin position="251"/>
        <end position="463"/>
    </location>
</feature>
<keyword evidence="8" id="KW-0328">Glycosyltransferase</keyword>
<dbReference type="EnsemblMetazoa" id="XM_019998020.1">
    <property type="protein sequence ID" value="XP_019853579.1"/>
    <property type="gene ID" value="LOC100638985"/>
</dbReference>
<feature type="active site" description="For OMPdecase activity" evidence="14">
    <location>
        <position position="316"/>
    </location>
</feature>
<dbReference type="UniPathway" id="UPA00070">
    <property type="reaction ID" value="UER00119"/>
</dbReference>
<evidence type="ECO:0000256" key="5">
    <source>
        <dbReference type="ARBA" id="ARBA00011971"/>
    </source>
</evidence>
<dbReference type="SMART" id="SM00934">
    <property type="entry name" value="OMPdecase"/>
    <property type="match status" value="1"/>
</dbReference>
<dbReference type="Gene3D" id="3.40.50.2020">
    <property type="match status" value="1"/>
</dbReference>
<dbReference type="CDD" id="cd04725">
    <property type="entry name" value="OMP_decarboxylase_like"/>
    <property type="match status" value="1"/>
</dbReference>
<sequence>MAAESEDRLEALIEDLLRINAIKFGSFKLKSGVDSPIYFDLRVIVSYPKILGLVADLLWSRAQSEGISLDCICGVPYTALPFATVVSVKYGVPMVMRRKEAKDYGTKRMVEGSWLPGSDCLLFEDVVTTGSSVLETVEVLKTAGLEVKNTIVLLNREQGGSENLASRGIQLYSVLSVYKVLDVLLSKNKIDLNMAERVRGFLNGTTPDSSLLTTPITTKIKKRLRYSERRDIASHKAVKRLLSIMEKKKTNLALSADLTTTDKLIKLVDEVGPHVCLVKTHVDIMSDFSYDGTGLRLKELAKKHNFMIMEDRKFSDIGNTCKLQYTSPLYSLSDWSDLVTCHGIAGPGTVNALSDVIPEGSGCVLVAEMSSRACLTSSEYKESVLRIARDFDNVIGLICQRKLSEREDILYMTPGVNIDKEGDRLGQQYHSPEEVIIRKESDIIIVGRGIYESADPVASAIQYKNRSYSAYTESITIPEH</sequence>
<dbReference type="InterPro" id="IPR001754">
    <property type="entry name" value="OMPdeCOase_dom"/>
</dbReference>
<feature type="binding site" evidence="15">
    <location>
        <position position="279"/>
    </location>
    <ligand>
        <name>substrate</name>
    </ligand>
</feature>
<keyword evidence="9" id="KW-0808">Transferase</keyword>
<dbReference type="InterPro" id="IPR011060">
    <property type="entry name" value="RibuloseP-bd_barrel"/>
</dbReference>
<feature type="binding site" evidence="15">
    <location>
        <position position="257"/>
    </location>
    <ligand>
        <name>substrate</name>
    </ligand>
</feature>
<comment type="pathway">
    <text evidence="2">Pyrimidine metabolism; UMP biosynthesis via de novo pathway; UMP from orotate: step 1/2.</text>
</comment>
<dbReference type="Pfam" id="PF00215">
    <property type="entry name" value="OMPdecase"/>
    <property type="match status" value="1"/>
</dbReference>
<dbReference type="EC" id="2.4.2.10" evidence="5"/>
<evidence type="ECO:0000256" key="13">
    <source>
        <dbReference type="ARBA" id="ARBA00023268"/>
    </source>
</evidence>
<dbReference type="CDD" id="cd06223">
    <property type="entry name" value="PRTases_typeI"/>
    <property type="match status" value="1"/>
</dbReference>
<feature type="active site" description="For OMPdecase activity" evidence="14">
    <location>
        <position position="311"/>
    </location>
</feature>
<keyword evidence="10" id="KW-0210">Decarboxylase</keyword>
<dbReference type="InterPro" id="IPR000836">
    <property type="entry name" value="PRTase_dom"/>
</dbReference>
<dbReference type="OrthoDB" id="10263753at2759"/>
<name>A0A1X7ULD7_AMPQE</name>
<dbReference type="Pfam" id="PF00156">
    <property type="entry name" value="Pribosyltran"/>
    <property type="match status" value="1"/>
</dbReference>
<dbReference type="InterPro" id="IPR004467">
    <property type="entry name" value="Or_phspho_trans_dom"/>
</dbReference>
<dbReference type="InParanoid" id="A0A1X7ULD7"/>
<feature type="binding site" evidence="15">
    <location>
        <position position="448"/>
    </location>
    <ligand>
        <name>substrate</name>
    </ligand>
</feature>
<evidence type="ECO:0000256" key="12">
    <source>
        <dbReference type="ARBA" id="ARBA00023239"/>
    </source>
</evidence>
<dbReference type="PANTHER" id="PTHR19278">
    <property type="entry name" value="OROTATE PHOSPHORIBOSYLTRANSFERASE"/>
    <property type="match status" value="1"/>
</dbReference>
<evidence type="ECO:0000256" key="2">
    <source>
        <dbReference type="ARBA" id="ARBA00004889"/>
    </source>
</evidence>
<evidence type="ECO:0000313" key="17">
    <source>
        <dbReference type="EnsemblMetazoa" id="Aqu2.1.28481_001"/>
    </source>
</evidence>
<dbReference type="InterPro" id="IPR023031">
    <property type="entry name" value="OPRT"/>
</dbReference>
<dbReference type="NCBIfam" id="TIGR01740">
    <property type="entry name" value="pyrF"/>
    <property type="match status" value="1"/>
</dbReference>
<dbReference type="GO" id="GO:0004590">
    <property type="term" value="F:orotidine-5'-phosphate decarboxylase activity"/>
    <property type="evidence" value="ECO:0007669"/>
    <property type="project" value="UniProtKB-EC"/>
</dbReference>
<organism evidence="17">
    <name type="scientific">Amphimedon queenslandica</name>
    <name type="common">Sponge</name>
    <dbReference type="NCBI Taxonomy" id="400682"/>
    <lineage>
        <taxon>Eukaryota</taxon>
        <taxon>Metazoa</taxon>
        <taxon>Porifera</taxon>
        <taxon>Demospongiae</taxon>
        <taxon>Heteroscleromorpha</taxon>
        <taxon>Haplosclerida</taxon>
        <taxon>Niphatidae</taxon>
        <taxon>Amphimedon</taxon>
    </lineage>
</organism>
<dbReference type="NCBIfam" id="TIGR00336">
    <property type="entry name" value="pyrE"/>
    <property type="match status" value="1"/>
</dbReference>
<dbReference type="STRING" id="400682.A0A1X7ULD7"/>
<evidence type="ECO:0000256" key="3">
    <source>
        <dbReference type="ARBA" id="ARBA00006221"/>
    </source>
</evidence>
<dbReference type="GO" id="GO:0004588">
    <property type="term" value="F:orotate phosphoribosyltransferase activity"/>
    <property type="evidence" value="ECO:0007669"/>
    <property type="project" value="UniProtKB-EC"/>
</dbReference>
<comment type="similarity">
    <text evidence="3">In the N-terminal section; belongs to the purine/pyrimidine phosphoribosyltransferase family.</text>
</comment>
<dbReference type="InterPro" id="IPR014732">
    <property type="entry name" value="OMPdecase"/>
</dbReference>
<comment type="pathway">
    <text evidence="1">Pyrimidine metabolism; UMP biosynthesis via de novo pathway; UMP from orotate: step 2/2.</text>
</comment>
<feature type="binding site" evidence="15">
    <location>
        <position position="370"/>
    </location>
    <ligand>
        <name>substrate</name>
    </ligand>
</feature>
<dbReference type="EnsemblMetazoa" id="Aqu2.1.28481_001">
    <property type="protein sequence ID" value="Aqu2.1.28481_001"/>
    <property type="gene ID" value="Aqu2.1.28481"/>
</dbReference>
<dbReference type="Proteomes" id="UP000007879">
    <property type="component" value="Unassembled WGS sequence"/>
</dbReference>
<keyword evidence="18" id="KW-1185">Reference proteome</keyword>
<dbReference type="InterPro" id="IPR029057">
    <property type="entry name" value="PRTase-like"/>
</dbReference>
<keyword evidence="11" id="KW-0665">Pyrimidine biosynthesis</keyword>
<dbReference type="InterPro" id="IPR013785">
    <property type="entry name" value="Aldolase_TIM"/>
</dbReference>
<keyword evidence="12" id="KW-0456">Lyase</keyword>
<dbReference type="SUPFAM" id="SSF53271">
    <property type="entry name" value="PRTase-like"/>
    <property type="match status" value="1"/>
</dbReference>
<evidence type="ECO:0000256" key="4">
    <source>
        <dbReference type="ARBA" id="ARBA00009769"/>
    </source>
</evidence>
<feature type="binding site" evidence="15">
    <location>
        <position position="447"/>
    </location>
    <ligand>
        <name>substrate</name>
    </ligand>
</feature>
<evidence type="ECO:0000313" key="18">
    <source>
        <dbReference type="Proteomes" id="UP000007879"/>
    </source>
</evidence>
<dbReference type="EC" id="4.1.1.23" evidence="6"/>
<dbReference type="Gene3D" id="3.20.20.70">
    <property type="entry name" value="Aldolase class I"/>
    <property type="match status" value="1"/>
</dbReference>
<dbReference type="GO" id="GO:0006207">
    <property type="term" value="P:'de novo' pyrimidine nucleobase biosynthetic process"/>
    <property type="evidence" value="ECO:0007669"/>
    <property type="project" value="InterPro"/>
</dbReference>
<dbReference type="FunFam" id="3.40.50.2020:FF:000025">
    <property type="entry name" value="Uridine monophosphate synthetase"/>
    <property type="match status" value="1"/>
</dbReference>
<dbReference type="SUPFAM" id="SSF51366">
    <property type="entry name" value="Ribulose-phoshate binding barrel"/>
    <property type="match status" value="1"/>
</dbReference>
<accession>A0A1X7ULD7</accession>
<evidence type="ECO:0000256" key="1">
    <source>
        <dbReference type="ARBA" id="ARBA00004861"/>
    </source>
</evidence>
<evidence type="ECO:0000256" key="14">
    <source>
        <dbReference type="PIRSR" id="PIRSR614732-1"/>
    </source>
</evidence>
<dbReference type="AlphaFoldDB" id="A0A1X7ULD7"/>
<evidence type="ECO:0000259" key="16">
    <source>
        <dbReference type="SMART" id="SM00934"/>
    </source>
</evidence>
<dbReference type="KEGG" id="aqu:100638985"/>
<comment type="similarity">
    <text evidence="4">In the C-terminal section; belongs to the OMP decarboxylase family.</text>
</comment>
<evidence type="ECO:0000256" key="9">
    <source>
        <dbReference type="ARBA" id="ARBA00022679"/>
    </source>
</evidence>
<protein>
    <recommendedName>
        <fullName evidence="7">Uridine 5'-monophosphate synthase</fullName>
        <ecNumber evidence="5">2.4.2.10</ecNumber>
        <ecNumber evidence="6">4.1.1.23</ecNumber>
    </recommendedName>
</protein>
<gene>
    <name evidence="17" type="primary">100638985</name>
</gene>
<evidence type="ECO:0000256" key="6">
    <source>
        <dbReference type="ARBA" id="ARBA00012321"/>
    </source>
</evidence>
<evidence type="ECO:0000256" key="11">
    <source>
        <dbReference type="ARBA" id="ARBA00022975"/>
    </source>
</evidence>